<dbReference type="InterPro" id="IPR037160">
    <property type="entry name" value="DNA_Pol_thumb_sf"/>
</dbReference>
<evidence type="ECO:0000256" key="7">
    <source>
        <dbReference type="ARBA" id="ARBA00022932"/>
    </source>
</evidence>
<evidence type="ECO:0000259" key="11">
    <source>
        <dbReference type="SMART" id="SM00483"/>
    </source>
</evidence>
<keyword evidence="4" id="KW-0808">Transferase</keyword>
<dbReference type="InterPro" id="IPR002054">
    <property type="entry name" value="DNA-dir_DNA_pol_X"/>
</dbReference>
<dbReference type="InterPro" id="IPR010996">
    <property type="entry name" value="HHH_MUS81"/>
</dbReference>
<dbReference type="PANTHER" id="PTHR36928:SF1">
    <property type="entry name" value="PHOSPHATASE YCDX-RELATED"/>
    <property type="match status" value="1"/>
</dbReference>
<comment type="catalytic activity">
    <reaction evidence="8">
        <text>DNA(n) + a 2'-deoxyribonucleoside 5'-triphosphate = DNA(n+1) + diphosphate</text>
        <dbReference type="Rhea" id="RHEA:22508"/>
        <dbReference type="Rhea" id="RHEA-COMP:17339"/>
        <dbReference type="Rhea" id="RHEA-COMP:17340"/>
        <dbReference type="ChEBI" id="CHEBI:33019"/>
        <dbReference type="ChEBI" id="CHEBI:61560"/>
        <dbReference type="ChEBI" id="CHEBI:173112"/>
        <dbReference type="EC" id="2.7.7.7"/>
    </reaction>
</comment>
<keyword evidence="3" id="KW-0237">DNA synthesis</keyword>
<comment type="cofactor">
    <cofactor evidence="1">
        <name>Mg(2+)</name>
        <dbReference type="ChEBI" id="CHEBI:18420"/>
    </cofactor>
</comment>
<dbReference type="SMART" id="SM00483">
    <property type="entry name" value="POLXc"/>
    <property type="match status" value="1"/>
</dbReference>
<feature type="domain" description="Helix-hairpin-helix DNA-binding motif class 1" evidence="9">
    <location>
        <begin position="132"/>
        <end position="151"/>
    </location>
</feature>
<evidence type="ECO:0000313" key="12">
    <source>
        <dbReference type="EMBL" id="OGK60236.1"/>
    </source>
</evidence>
<dbReference type="Pfam" id="PF14791">
    <property type="entry name" value="DNA_pol_B_thumb"/>
    <property type="match status" value="1"/>
</dbReference>
<feature type="domain" description="Helix-hairpin-helix DNA-binding motif class 1" evidence="9">
    <location>
        <begin position="53"/>
        <end position="72"/>
    </location>
</feature>
<dbReference type="SMART" id="SM00481">
    <property type="entry name" value="POLIIIAc"/>
    <property type="match status" value="1"/>
</dbReference>
<dbReference type="InterPro" id="IPR003141">
    <property type="entry name" value="Pol/His_phosphatase_N"/>
</dbReference>
<dbReference type="Gene3D" id="3.30.210.10">
    <property type="entry name" value="DNA polymerase, thumb domain"/>
    <property type="match status" value="1"/>
</dbReference>
<accession>A0A1F7JX89</accession>
<dbReference type="GO" id="GO:0005829">
    <property type="term" value="C:cytosol"/>
    <property type="evidence" value="ECO:0007669"/>
    <property type="project" value="TreeGrafter"/>
</dbReference>
<dbReference type="Proteomes" id="UP000176269">
    <property type="component" value="Unassembled WGS sequence"/>
</dbReference>
<feature type="domain" description="DNA-directed DNA polymerase X" evidence="11">
    <location>
        <begin position="3"/>
        <end position="326"/>
    </location>
</feature>
<evidence type="ECO:0000256" key="5">
    <source>
        <dbReference type="ARBA" id="ARBA00022695"/>
    </source>
</evidence>
<reference evidence="12 13" key="1">
    <citation type="journal article" date="2016" name="Nat. Commun.">
        <title>Thousands of microbial genomes shed light on interconnected biogeochemical processes in an aquifer system.</title>
        <authorList>
            <person name="Anantharaman K."/>
            <person name="Brown C.T."/>
            <person name="Hug L.A."/>
            <person name="Sharon I."/>
            <person name="Castelle C.J."/>
            <person name="Probst A.J."/>
            <person name="Thomas B.C."/>
            <person name="Singh A."/>
            <person name="Wilkins M.J."/>
            <person name="Karaoz U."/>
            <person name="Brodie E.L."/>
            <person name="Williams K.H."/>
            <person name="Hubbard S.S."/>
            <person name="Banfield J.F."/>
        </authorList>
    </citation>
    <scope>NUCLEOTIDE SEQUENCE [LARGE SCALE GENOMIC DNA]</scope>
</reference>
<feature type="domain" description="Polymerase/histidinol phosphatase N-terminal" evidence="10">
    <location>
        <begin position="350"/>
        <end position="433"/>
    </location>
</feature>
<dbReference type="GO" id="GO:0008270">
    <property type="term" value="F:zinc ion binding"/>
    <property type="evidence" value="ECO:0007669"/>
    <property type="project" value="TreeGrafter"/>
</dbReference>
<name>A0A1F7JX89_9BACT</name>
<dbReference type="EMBL" id="MGBC01000023">
    <property type="protein sequence ID" value="OGK60236.1"/>
    <property type="molecule type" value="Genomic_DNA"/>
</dbReference>
<dbReference type="Gene3D" id="3.20.20.140">
    <property type="entry name" value="Metal-dependent hydrolases"/>
    <property type="match status" value="1"/>
</dbReference>
<dbReference type="CDD" id="cd07436">
    <property type="entry name" value="PHP_PolX"/>
    <property type="match status" value="1"/>
</dbReference>
<dbReference type="PANTHER" id="PTHR36928">
    <property type="entry name" value="PHOSPHATASE YCDX-RELATED"/>
    <property type="match status" value="1"/>
</dbReference>
<keyword evidence="6" id="KW-0235">DNA replication</keyword>
<dbReference type="InterPro" id="IPR047967">
    <property type="entry name" value="PolX_PHP"/>
</dbReference>
<dbReference type="AlphaFoldDB" id="A0A1F7JX89"/>
<evidence type="ECO:0000256" key="1">
    <source>
        <dbReference type="ARBA" id="ARBA00001946"/>
    </source>
</evidence>
<evidence type="ECO:0000256" key="3">
    <source>
        <dbReference type="ARBA" id="ARBA00022634"/>
    </source>
</evidence>
<dbReference type="SUPFAM" id="SSF89550">
    <property type="entry name" value="PHP domain-like"/>
    <property type="match status" value="1"/>
</dbReference>
<dbReference type="Pfam" id="PF14716">
    <property type="entry name" value="HHH_8"/>
    <property type="match status" value="1"/>
</dbReference>
<dbReference type="SMART" id="SM00278">
    <property type="entry name" value="HhH1"/>
    <property type="match status" value="3"/>
</dbReference>
<comment type="caution">
    <text evidence="12">The sequence shown here is derived from an EMBL/GenBank/DDBJ whole genome shotgun (WGS) entry which is preliminary data.</text>
</comment>
<keyword evidence="7" id="KW-0239">DNA-directed DNA polymerase</keyword>
<dbReference type="GO" id="GO:0003887">
    <property type="term" value="F:DNA-directed DNA polymerase activity"/>
    <property type="evidence" value="ECO:0007669"/>
    <property type="project" value="UniProtKB-KW"/>
</dbReference>
<evidence type="ECO:0000259" key="10">
    <source>
        <dbReference type="SMART" id="SM00481"/>
    </source>
</evidence>
<dbReference type="InterPro" id="IPR043519">
    <property type="entry name" value="NT_sf"/>
</dbReference>
<dbReference type="PIRSF" id="PIRSF005047">
    <property type="entry name" value="UCP005047_YshC"/>
    <property type="match status" value="1"/>
</dbReference>
<dbReference type="InterPro" id="IPR004013">
    <property type="entry name" value="PHP_dom"/>
</dbReference>
<keyword evidence="5" id="KW-0548">Nucleotidyltransferase</keyword>
<dbReference type="SUPFAM" id="SSF81301">
    <property type="entry name" value="Nucleotidyltransferase"/>
    <property type="match status" value="1"/>
</dbReference>
<dbReference type="Gene3D" id="3.30.460.10">
    <property type="entry name" value="Beta Polymerase, domain 2"/>
    <property type="match status" value="1"/>
</dbReference>
<dbReference type="InterPro" id="IPR027421">
    <property type="entry name" value="DNA_pol_lamdba_lyase_dom_sf"/>
</dbReference>
<dbReference type="GO" id="GO:0006281">
    <property type="term" value="P:DNA repair"/>
    <property type="evidence" value="ECO:0007669"/>
    <property type="project" value="InterPro"/>
</dbReference>
<dbReference type="EC" id="2.7.7.7" evidence="2"/>
<feature type="domain" description="Helix-hairpin-helix DNA-binding motif class 1" evidence="9">
    <location>
        <begin position="93"/>
        <end position="112"/>
    </location>
</feature>
<organism evidence="12 13">
    <name type="scientific">Candidatus Roizmanbacteria bacterium RIFCSPLOWO2_02_FULL_43_10</name>
    <dbReference type="NCBI Taxonomy" id="1802078"/>
    <lineage>
        <taxon>Bacteria</taxon>
        <taxon>Candidatus Roizmaniibacteriota</taxon>
    </lineage>
</organism>
<dbReference type="InterPro" id="IPR016195">
    <property type="entry name" value="Pol/histidinol_Pase-like"/>
</dbReference>
<protein>
    <recommendedName>
        <fullName evidence="2">DNA-directed DNA polymerase</fullName>
        <ecNumber evidence="2">2.7.7.7</ecNumber>
    </recommendedName>
</protein>
<dbReference type="GO" id="GO:0003677">
    <property type="term" value="F:DNA binding"/>
    <property type="evidence" value="ECO:0007669"/>
    <property type="project" value="InterPro"/>
</dbReference>
<evidence type="ECO:0000259" key="9">
    <source>
        <dbReference type="SMART" id="SM00278"/>
    </source>
</evidence>
<sequence>MHPTNKDIVILLKSVAAAYTLTGVNQFRIIAYQKAADAVEHLTQEIYDVWQNGHLDEIPGLGPIIRQHLDEYFTNPVGSYLEKQTQKIPAPVYKLMQSPGIGPKRAFRIVQEFKLDNPKTIFEDVKSLAAKNKIVELEGFGEKSQKEILKAINLYEERGQKEERMVLPVAGQMAEDIIMYMKQLPEVSEIQPLGSLRRKAPTIGDIDLVAVVEQRNAEKVINHFTAYSRAISVQGKGDVKASIMVTGGKRIDLDIIPRKRYGSMLQYFTGNKLHNIKLREYALRKGYSLNEFGIKEVKTGKMHTFETEEAFYEFLHVDWIPPEIREGGEEIKLALQHALPNLVEPKDMKGEFHVHSDFDIVPSHDIGMDSIEKMAKKAEELGYIYLALSEHNPAMSRVDESQAVDLIRRKAEAVAKIKTPVKLLNSLEIDIQPNGDLALAEDAFKYLDIAIVSIHSSFKMSRDDMTKRILKALAHPGVKILGHPTGRQIGKREEIEADWQTVFDFAKKHHIALEINAWHERLDLPEGLVRRAIQNGNKLVINTDAHAASQMDGLLYGVYVARRGWAEKSDIMNAQPLDRVMSWIKGK</sequence>
<evidence type="ECO:0000313" key="13">
    <source>
        <dbReference type="Proteomes" id="UP000176269"/>
    </source>
</evidence>
<dbReference type="Gene3D" id="1.10.150.110">
    <property type="entry name" value="DNA polymerase beta, N-terminal domain-like"/>
    <property type="match status" value="1"/>
</dbReference>
<dbReference type="CDD" id="cd00141">
    <property type="entry name" value="NT_POLXc"/>
    <property type="match status" value="1"/>
</dbReference>
<dbReference type="Gene3D" id="1.10.150.20">
    <property type="entry name" value="5' to 3' exonuclease, C-terminal subdomain"/>
    <property type="match status" value="1"/>
</dbReference>
<dbReference type="SUPFAM" id="SSF47802">
    <property type="entry name" value="DNA polymerase beta, N-terminal domain-like"/>
    <property type="match status" value="1"/>
</dbReference>
<evidence type="ECO:0000256" key="6">
    <source>
        <dbReference type="ARBA" id="ARBA00022705"/>
    </source>
</evidence>
<dbReference type="InterPro" id="IPR050243">
    <property type="entry name" value="PHP_phosphatase"/>
</dbReference>
<dbReference type="GO" id="GO:0042578">
    <property type="term" value="F:phosphoric ester hydrolase activity"/>
    <property type="evidence" value="ECO:0007669"/>
    <property type="project" value="TreeGrafter"/>
</dbReference>
<evidence type="ECO:0000256" key="2">
    <source>
        <dbReference type="ARBA" id="ARBA00012417"/>
    </source>
</evidence>
<evidence type="ECO:0000256" key="8">
    <source>
        <dbReference type="ARBA" id="ARBA00049244"/>
    </source>
</evidence>
<proteinExistence type="predicted"/>
<dbReference type="InterPro" id="IPR029398">
    <property type="entry name" value="PolB_thumb"/>
</dbReference>
<gene>
    <name evidence="12" type="ORF">A3I56_01565</name>
</gene>
<dbReference type="InterPro" id="IPR022311">
    <property type="entry name" value="PolX-like"/>
</dbReference>
<dbReference type="InterPro" id="IPR003583">
    <property type="entry name" value="Hlx-hairpin-Hlx_DNA-bd_motif"/>
</dbReference>
<evidence type="ECO:0000256" key="4">
    <source>
        <dbReference type="ARBA" id="ARBA00022679"/>
    </source>
</evidence>
<dbReference type="Pfam" id="PF02811">
    <property type="entry name" value="PHP"/>
    <property type="match status" value="1"/>
</dbReference>